<sequence>MCGITGWTDWSRDLGEQRSILERMTRTLAPRGPDAEGLWLSRHALLGHRRLAIIDLENGAQPMLAEAGGRVALTYSGEVYNFRELRAELETLGQVFRTRSDTEVVLRAYLQWGEASFARLRGIYGFALWDEREQSLWLVRDRFGVKPLYYYPTAGGVLFASEPKAIFANPEANPVLDASGIAELFALTTAPTPGHGLYKGLRQVRPGQALRFDRNGVRELVYWALRAERHEEGAEDSAERAGQLLREAVAEQLVADVPLGSLLSGGLDSSAISAFAVAALDGDARRLPTFSVDFPGEGRGFVPTPWQSSWDEPYAQLAANFLGTPHRTVLVAPEEVLEQDEAVLQARDLPGWGELDASLYLLFRQVREHTTVALSGESADEVFGGYPFFHDPSALAHDGFPWLAGKSGPWQLLRREVAERVAAPEYIRARYREALAEVPRLDGEDAAQRRQREVAYLALSRWLPAMLERKDRMSMAVGLEVRVPFCDHRLVEYVWNLPWALKSVAGESKSLLRRALRGHLPQAILERRKSGFPANPDPRYLALLRERVGRLLADGRSPLFELVDAGRVRQALEQGTPLPSPRASASPTAGLAYLLNLDRWLTRHGVDISL</sequence>
<feature type="site" description="Important for beta-aspartyl-AMP intermediate formation" evidence="10">
    <location>
        <position position="377"/>
    </location>
</feature>
<dbReference type="NCBIfam" id="TIGR01536">
    <property type="entry name" value="asn_synth_AEB"/>
    <property type="match status" value="1"/>
</dbReference>
<dbReference type="EC" id="6.3.5.4" evidence="3"/>
<dbReference type="PROSITE" id="PS51278">
    <property type="entry name" value="GATASE_TYPE_2"/>
    <property type="match status" value="1"/>
</dbReference>
<dbReference type="GO" id="GO:0005829">
    <property type="term" value="C:cytosol"/>
    <property type="evidence" value="ECO:0007669"/>
    <property type="project" value="TreeGrafter"/>
</dbReference>
<dbReference type="Pfam" id="PF13537">
    <property type="entry name" value="GATase_7"/>
    <property type="match status" value="1"/>
</dbReference>
<feature type="active site" description="For GATase activity" evidence="8">
    <location>
        <position position="2"/>
    </location>
</feature>
<dbReference type="GO" id="GO:0005524">
    <property type="term" value="F:ATP binding"/>
    <property type="evidence" value="ECO:0007669"/>
    <property type="project" value="UniProtKB-KW"/>
</dbReference>
<dbReference type="SUPFAM" id="SSF56235">
    <property type="entry name" value="N-terminal nucleophile aminohydrolases (Ntn hydrolases)"/>
    <property type="match status" value="1"/>
</dbReference>
<dbReference type="BioCyc" id="PAER208963:G1G74-3158-MONOMER"/>
<protein>
    <recommendedName>
        <fullName evidence="3">asparagine synthase (glutamine-hydrolyzing)</fullName>
        <ecNumber evidence="3">6.3.5.4</ecNumber>
    </recommendedName>
</protein>
<dbReference type="Pfam" id="PF00733">
    <property type="entry name" value="Asn_synthase"/>
    <property type="match status" value="1"/>
</dbReference>
<evidence type="ECO:0000256" key="10">
    <source>
        <dbReference type="PIRSR" id="PIRSR001589-3"/>
    </source>
</evidence>
<dbReference type="InterPro" id="IPR051786">
    <property type="entry name" value="ASN_synthetase/amidase"/>
</dbReference>
<evidence type="ECO:0000259" key="11">
    <source>
        <dbReference type="PROSITE" id="PS51278"/>
    </source>
</evidence>
<comment type="similarity">
    <text evidence="2">Belongs to the asparagine synthetase family.</text>
</comment>
<name>A0A0H2ZAF4_PSEAB</name>
<dbReference type="InterPro" id="IPR017932">
    <property type="entry name" value="GATase_2_dom"/>
</dbReference>
<dbReference type="Gene3D" id="3.40.50.620">
    <property type="entry name" value="HUPs"/>
    <property type="match status" value="1"/>
</dbReference>
<dbReference type="InterPro" id="IPR029055">
    <property type="entry name" value="Ntn_hydrolases_N"/>
</dbReference>
<feature type="domain" description="Glutamine amidotransferase type-2" evidence="11">
    <location>
        <begin position="2"/>
        <end position="215"/>
    </location>
</feature>
<evidence type="ECO:0000256" key="2">
    <source>
        <dbReference type="ARBA" id="ARBA00005752"/>
    </source>
</evidence>
<feature type="binding site" evidence="9">
    <location>
        <begin position="375"/>
        <end position="376"/>
    </location>
    <ligand>
        <name>ATP</name>
        <dbReference type="ChEBI" id="CHEBI:30616"/>
    </ligand>
</feature>
<keyword evidence="4 9" id="KW-0547">Nucleotide-binding</keyword>
<dbReference type="CDD" id="cd00712">
    <property type="entry name" value="AsnB"/>
    <property type="match status" value="1"/>
</dbReference>
<evidence type="ECO:0000256" key="9">
    <source>
        <dbReference type="PIRSR" id="PIRSR001589-2"/>
    </source>
</evidence>
<evidence type="ECO:0000256" key="4">
    <source>
        <dbReference type="ARBA" id="ARBA00022741"/>
    </source>
</evidence>
<proteinExistence type="inferred from homology"/>
<dbReference type="HOGENOM" id="CLU_014658_3_1_6"/>
<dbReference type="InterPro" id="IPR006426">
    <property type="entry name" value="Asn_synth_AEB"/>
</dbReference>
<dbReference type="InterPro" id="IPR001962">
    <property type="entry name" value="Asn_synthase"/>
</dbReference>
<feature type="binding site" evidence="9">
    <location>
        <position position="292"/>
    </location>
    <ligand>
        <name>ATP</name>
        <dbReference type="ChEBI" id="CHEBI:30616"/>
    </ligand>
</feature>
<evidence type="ECO:0000313" key="12">
    <source>
        <dbReference type="EMBL" id="ABJ11267.1"/>
    </source>
</evidence>
<dbReference type="GO" id="GO:0006529">
    <property type="term" value="P:asparagine biosynthetic process"/>
    <property type="evidence" value="ECO:0007669"/>
    <property type="project" value="UniProtKB-KW"/>
</dbReference>
<dbReference type="GO" id="GO:0004066">
    <property type="term" value="F:asparagine synthase (glutamine-hydrolyzing) activity"/>
    <property type="evidence" value="ECO:0007669"/>
    <property type="project" value="UniProtKB-EC"/>
</dbReference>
<keyword evidence="5 9" id="KW-0067">ATP-binding</keyword>
<comment type="pathway">
    <text evidence="1">Amino-acid biosynthesis; L-asparagine biosynthesis; L-asparagine from L-aspartate (L-Gln route): step 1/1.</text>
</comment>
<evidence type="ECO:0000313" key="13">
    <source>
        <dbReference type="Proteomes" id="UP000000653"/>
    </source>
</evidence>
<evidence type="ECO:0000256" key="7">
    <source>
        <dbReference type="ARBA" id="ARBA00048741"/>
    </source>
</evidence>
<accession>A0A0H2ZAF4</accession>
<keyword evidence="8" id="KW-0028">Amino-acid biosynthesis</keyword>
<dbReference type="RefSeq" id="WP_003139621.1">
    <property type="nucleotide sequence ID" value="NC_008463.1"/>
</dbReference>
<organism evidence="12 13">
    <name type="scientific">Pseudomonas aeruginosa (strain UCBPP-PA14)</name>
    <dbReference type="NCBI Taxonomy" id="208963"/>
    <lineage>
        <taxon>Bacteria</taxon>
        <taxon>Pseudomonadati</taxon>
        <taxon>Pseudomonadota</taxon>
        <taxon>Gammaproteobacteria</taxon>
        <taxon>Pseudomonadales</taxon>
        <taxon>Pseudomonadaceae</taxon>
        <taxon>Pseudomonas</taxon>
    </lineage>
</organism>
<feature type="binding site" evidence="9">
    <location>
        <position position="101"/>
    </location>
    <ligand>
        <name>L-glutamine</name>
        <dbReference type="ChEBI" id="CHEBI:58359"/>
    </ligand>
</feature>
<feature type="binding site" evidence="9">
    <location>
        <position position="262"/>
    </location>
    <ligand>
        <name>ATP</name>
        <dbReference type="ChEBI" id="CHEBI:30616"/>
    </ligand>
</feature>
<reference evidence="12 13" key="1">
    <citation type="journal article" date="2006" name="Genome Biol.">
        <title>Genomic analysis reveals that Pseudomonas aeruginosa virulence is combinatorial.</title>
        <authorList>
            <person name="Lee D.G."/>
            <person name="Urbach J.M."/>
            <person name="Wu G."/>
            <person name="Liberati N.T."/>
            <person name="Feinbaum R.L."/>
            <person name="Miyata S."/>
            <person name="Diggins L.T."/>
            <person name="He J."/>
            <person name="Saucier M."/>
            <person name="Deziel E."/>
            <person name="Friedman L."/>
            <person name="Li L."/>
            <person name="Grills G."/>
            <person name="Montgomery K."/>
            <person name="Kucherlapati R."/>
            <person name="Rahme L.G."/>
            <person name="Ausubel F.M."/>
        </authorList>
    </citation>
    <scope>NUCLEOTIDE SEQUENCE [LARGE SCALE GENOMIC DNA]</scope>
    <source>
        <strain evidence="12 13">UCBPP-PA14</strain>
    </source>
</reference>
<dbReference type="PIRSF" id="PIRSF001589">
    <property type="entry name" value="Asn_synthetase_glu-h"/>
    <property type="match status" value="1"/>
</dbReference>
<dbReference type="EMBL" id="CP000438">
    <property type="protein sequence ID" value="ABJ11267.1"/>
    <property type="molecule type" value="Genomic_DNA"/>
</dbReference>
<dbReference type="SUPFAM" id="SSF52402">
    <property type="entry name" value="Adenine nucleotide alpha hydrolases-like"/>
    <property type="match status" value="1"/>
</dbReference>
<dbReference type="PANTHER" id="PTHR43284:SF1">
    <property type="entry name" value="ASPARAGINE SYNTHETASE"/>
    <property type="match status" value="1"/>
</dbReference>
<dbReference type="PANTHER" id="PTHR43284">
    <property type="entry name" value="ASPARAGINE SYNTHETASE (GLUTAMINE-HYDROLYZING)"/>
    <property type="match status" value="1"/>
</dbReference>
<evidence type="ECO:0000256" key="3">
    <source>
        <dbReference type="ARBA" id="ARBA00012737"/>
    </source>
</evidence>
<keyword evidence="8" id="KW-0061">Asparagine biosynthesis</keyword>
<keyword evidence="6 8" id="KW-0315">Glutamine amidotransferase</keyword>
<dbReference type="Proteomes" id="UP000000653">
    <property type="component" value="Chromosome"/>
</dbReference>
<dbReference type="CDD" id="cd01991">
    <property type="entry name" value="Asn_synthase_B_C"/>
    <property type="match status" value="1"/>
</dbReference>
<dbReference type="InterPro" id="IPR033738">
    <property type="entry name" value="AsnB_N"/>
</dbReference>
<dbReference type="AlphaFoldDB" id="A0A0H2ZAF4"/>
<dbReference type="Gene3D" id="3.60.20.10">
    <property type="entry name" value="Glutamine Phosphoribosylpyrophosphate, subunit 1, domain 1"/>
    <property type="match status" value="1"/>
</dbReference>
<gene>
    <name evidence="12" type="primary">asnB</name>
    <name evidence="12" type="ordered locus">PA14_37560</name>
</gene>
<comment type="catalytic activity">
    <reaction evidence="7">
        <text>L-aspartate + L-glutamine + ATP + H2O = L-asparagine + L-glutamate + AMP + diphosphate + H(+)</text>
        <dbReference type="Rhea" id="RHEA:12228"/>
        <dbReference type="ChEBI" id="CHEBI:15377"/>
        <dbReference type="ChEBI" id="CHEBI:15378"/>
        <dbReference type="ChEBI" id="CHEBI:29985"/>
        <dbReference type="ChEBI" id="CHEBI:29991"/>
        <dbReference type="ChEBI" id="CHEBI:30616"/>
        <dbReference type="ChEBI" id="CHEBI:33019"/>
        <dbReference type="ChEBI" id="CHEBI:58048"/>
        <dbReference type="ChEBI" id="CHEBI:58359"/>
        <dbReference type="ChEBI" id="CHEBI:456215"/>
        <dbReference type="EC" id="6.3.5.4"/>
    </reaction>
</comment>
<evidence type="ECO:0000256" key="5">
    <source>
        <dbReference type="ARBA" id="ARBA00022840"/>
    </source>
</evidence>
<evidence type="ECO:0000256" key="6">
    <source>
        <dbReference type="ARBA" id="ARBA00022962"/>
    </source>
</evidence>
<dbReference type="InterPro" id="IPR014729">
    <property type="entry name" value="Rossmann-like_a/b/a_fold"/>
</dbReference>
<dbReference type="KEGG" id="pau:PA14_37560"/>
<evidence type="ECO:0000256" key="1">
    <source>
        <dbReference type="ARBA" id="ARBA00005187"/>
    </source>
</evidence>
<evidence type="ECO:0000256" key="8">
    <source>
        <dbReference type="PIRSR" id="PIRSR001589-1"/>
    </source>
</evidence>